<name>A0AAV4MSQ0_CAEEX</name>
<keyword evidence="2" id="KW-1185">Reference proteome</keyword>
<proteinExistence type="predicted"/>
<comment type="caution">
    <text evidence="1">The sequence shown here is derived from an EMBL/GenBank/DDBJ whole genome shotgun (WGS) entry which is preliminary data.</text>
</comment>
<dbReference type="AlphaFoldDB" id="A0AAV4MSQ0"/>
<evidence type="ECO:0000313" key="1">
    <source>
        <dbReference type="EMBL" id="GIX75429.1"/>
    </source>
</evidence>
<dbReference type="EMBL" id="BPLR01020168">
    <property type="protein sequence ID" value="GIX75429.1"/>
    <property type="molecule type" value="Genomic_DNA"/>
</dbReference>
<organism evidence="1 2">
    <name type="scientific">Caerostris extrusa</name>
    <name type="common">Bark spider</name>
    <name type="synonym">Caerostris bankana</name>
    <dbReference type="NCBI Taxonomy" id="172846"/>
    <lineage>
        <taxon>Eukaryota</taxon>
        <taxon>Metazoa</taxon>
        <taxon>Ecdysozoa</taxon>
        <taxon>Arthropoda</taxon>
        <taxon>Chelicerata</taxon>
        <taxon>Arachnida</taxon>
        <taxon>Araneae</taxon>
        <taxon>Araneomorphae</taxon>
        <taxon>Entelegynae</taxon>
        <taxon>Araneoidea</taxon>
        <taxon>Araneidae</taxon>
        <taxon>Caerostris</taxon>
    </lineage>
</organism>
<protein>
    <submittedName>
        <fullName evidence="1">Uncharacterized protein</fullName>
    </submittedName>
</protein>
<sequence length="104" mass="11992">MHQRKSLDNVSFRHSSKLVVVSFLEFSNNPHVFHFPLAVLMRHKRELVAQCPQSPNQTLLRRSSPSVKGEIEPQASFNLTNQKFHEQSSVLDREKEYVTCVLSS</sequence>
<evidence type="ECO:0000313" key="2">
    <source>
        <dbReference type="Proteomes" id="UP001054945"/>
    </source>
</evidence>
<reference evidence="1 2" key="1">
    <citation type="submission" date="2021-06" db="EMBL/GenBank/DDBJ databases">
        <title>Caerostris extrusa draft genome.</title>
        <authorList>
            <person name="Kono N."/>
            <person name="Arakawa K."/>
        </authorList>
    </citation>
    <scope>NUCLEOTIDE SEQUENCE [LARGE SCALE GENOMIC DNA]</scope>
</reference>
<accession>A0AAV4MSQ0</accession>
<dbReference type="Proteomes" id="UP001054945">
    <property type="component" value="Unassembled WGS sequence"/>
</dbReference>
<gene>
    <name evidence="1" type="ORF">CEXT_196721</name>
</gene>